<feature type="transmembrane region" description="Helical" evidence="1">
    <location>
        <begin position="317"/>
        <end position="338"/>
    </location>
</feature>
<evidence type="ECO:0000256" key="1">
    <source>
        <dbReference type="SAM" id="Phobius"/>
    </source>
</evidence>
<keyword evidence="3" id="KW-1185">Reference proteome</keyword>
<sequence>MKSKHMIIYKSKNTMYFFSYIFCIISIVLSLVIYKDEDAKIKNNFYFIEQNKLVIKEKEGFNVNDIIRLKNAFEDARLRYYFERLDFKVDDNSIVNFIGEPVDGKIKGTDRKDIGDNSRYFSIKFKYGRDFIDADFKGEYFPIIISEFFSTLYFGMENSLGKRIIMRTNDYTYEAVVVGVFYDSLLQTENFNNFIINSNKFSTIVFFPKQSLNEESLIDSILIDAKNKSVSMISKVISDNFSFEIIDFKSHESQIRNMKEKNHSNFKYVYVPMSIISLLIYMIISFFYYKEKRTEFGIILVTGASFIELLKNVMVKNLVNVFSTVCISVTTTIIWYCYKSMKEFTYFDRVNINLKIEFFVSLTILLYAFFFIVNTCIFIASQHRRVGDYFKW</sequence>
<keyword evidence="1" id="KW-0472">Membrane</keyword>
<evidence type="ECO:0000313" key="3">
    <source>
        <dbReference type="Proteomes" id="UP000289841"/>
    </source>
</evidence>
<organism evidence="2 3">
    <name type="scientific">Haploplasma axanthum</name>
    <name type="common">Acholeplasma axanthum</name>
    <dbReference type="NCBI Taxonomy" id="29552"/>
    <lineage>
        <taxon>Bacteria</taxon>
        <taxon>Bacillati</taxon>
        <taxon>Mycoplasmatota</taxon>
        <taxon>Mollicutes</taxon>
        <taxon>Acholeplasmatales</taxon>
        <taxon>Acholeplasmataceae</taxon>
        <taxon>Haploplasma</taxon>
    </lineage>
</organism>
<dbReference type="STRING" id="1278311.GCA_000428705_00785"/>
<keyword evidence="1" id="KW-1133">Transmembrane helix</keyword>
<feature type="transmembrane region" description="Helical" evidence="1">
    <location>
        <begin position="268"/>
        <end position="288"/>
    </location>
</feature>
<feature type="transmembrane region" description="Helical" evidence="1">
    <location>
        <begin position="358"/>
        <end position="381"/>
    </location>
</feature>
<evidence type="ECO:0000313" key="2">
    <source>
        <dbReference type="EMBL" id="VEU79882.1"/>
    </source>
</evidence>
<reference evidence="2 3" key="1">
    <citation type="submission" date="2019-01" db="EMBL/GenBank/DDBJ databases">
        <authorList>
            <consortium name="Pathogen Informatics"/>
        </authorList>
    </citation>
    <scope>NUCLEOTIDE SEQUENCE [LARGE SCALE GENOMIC DNA]</scope>
    <source>
        <strain evidence="2 3">NCTC10138</strain>
    </source>
</reference>
<gene>
    <name evidence="2" type="ORF">NCTC10138_00235</name>
</gene>
<proteinExistence type="predicted"/>
<dbReference type="AlphaFoldDB" id="A0A449BBS8"/>
<keyword evidence="1" id="KW-0812">Transmembrane</keyword>
<dbReference type="Proteomes" id="UP000289841">
    <property type="component" value="Chromosome"/>
</dbReference>
<dbReference type="KEGG" id="aaxa:NCTC10138_00235"/>
<accession>A0A449BBS8</accession>
<dbReference type="EMBL" id="LR215048">
    <property type="protein sequence ID" value="VEU79882.1"/>
    <property type="molecule type" value="Genomic_DNA"/>
</dbReference>
<protein>
    <submittedName>
        <fullName evidence="2">Acidobacterial duplicated orphan permease</fullName>
    </submittedName>
</protein>
<name>A0A449BBS8_HAPAX</name>
<feature type="transmembrane region" description="Helical" evidence="1">
    <location>
        <begin position="15"/>
        <end position="34"/>
    </location>
</feature>